<dbReference type="Proteomes" id="UP000197446">
    <property type="component" value="Unassembled WGS sequence"/>
</dbReference>
<dbReference type="NCBIfam" id="NF002298">
    <property type="entry name" value="PRK01222.1-4"/>
    <property type="match status" value="1"/>
</dbReference>
<evidence type="ECO:0000256" key="1">
    <source>
        <dbReference type="ARBA" id="ARBA00001164"/>
    </source>
</evidence>
<evidence type="ECO:0000259" key="10">
    <source>
        <dbReference type="Pfam" id="PF00697"/>
    </source>
</evidence>
<dbReference type="RefSeq" id="WP_088481463.1">
    <property type="nucleotide sequence ID" value="NZ_JBCNLH010000006.1"/>
</dbReference>
<dbReference type="GO" id="GO:0000162">
    <property type="term" value="P:L-tryptophan biosynthetic process"/>
    <property type="evidence" value="ECO:0007669"/>
    <property type="project" value="UniProtKB-UniRule"/>
</dbReference>
<proteinExistence type="inferred from homology"/>
<evidence type="ECO:0000256" key="7">
    <source>
        <dbReference type="ARBA" id="ARBA00023141"/>
    </source>
</evidence>
<reference evidence="11 12" key="1">
    <citation type="journal article" date="2007" name="Int. J. Syst. Evol. Microbiol.">
        <title>Description of Pelomonas aquatica sp. nov. and Pelomonas puraquae sp. nov., isolated from industrial and haemodialysis water.</title>
        <authorList>
            <person name="Gomila M."/>
            <person name="Bowien B."/>
            <person name="Falsen E."/>
            <person name="Moore E.R."/>
            <person name="Lalucat J."/>
        </authorList>
    </citation>
    <scope>NUCLEOTIDE SEQUENCE [LARGE SCALE GENOMIC DNA]</scope>
    <source>
        <strain evidence="11 12">CCUG 52769</strain>
    </source>
</reference>
<name>A0A254NEE2_9BURK</name>
<keyword evidence="12" id="KW-1185">Reference proteome</keyword>
<dbReference type="GO" id="GO:0004640">
    <property type="term" value="F:phosphoribosylanthranilate isomerase activity"/>
    <property type="evidence" value="ECO:0007669"/>
    <property type="project" value="UniProtKB-UniRule"/>
</dbReference>
<keyword evidence="6 9" id="KW-0822">Tryptophan biosynthesis</keyword>
<accession>A0A254NEE2</accession>
<dbReference type="CDD" id="cd00405">
    <property type="entry name" value="PRAI"/>
    <property type="match status" value="1"/>
</dbReference>
<dbReference type="EC" id="5.3.1.24" evidence="3 9"/>
<keyword evidence="7 9" id="KW-0057">Aromatic amino acid biosynthesis</keyword>
<dbReference type="PANTHER" id="PTHR42894:SF1">
    <property type="entry name" value="N-(5'-PHOSPHORIBOSYL)ANTHRANILATE ISOMERASE"/>
    <property type="match status" value="1"/>
</dbReference>
<dbReference type="InterPro" id="IPR044643">
    <property type="entry name" value="TrpF_fam"/>
</dbReference>
<evidence type="ECO:0000313" key="12">
    <source>
        <dbReference type="Proteomes" id="UP000197446"/>
    </source>
</evidence>
<dbReference type="PANTHER" id="PTHR42894">
    <property type="entry name" value="N-(5'-PHOSPHORIBOSYL)ANTHRANILATE ISOMERASE"/>
    <property type="match status" value="1"/>
</dbReference>
<sequence>MKTRIKICGLTREVDVEAAVEAGADAIGFVFYAKSPRAVTPERAKVLARLLPPFVTPVGLFVNATDAELQAGLDALPNMLIQFHGDEAPADCDRVGRPFIRAAGVGPGFDLLNFRQSFSSAQAILLDAVVEGYGGGGKVFDWSLLPPSAPFPVVLSGGLSAANVADGMARIRPWAVDVSSGVESAKGIKDAGLIQAFCRAVRDADAALARETS</sequence>
<dbReference type="InterPro" id="IPR013785">
    <property type="entry name" value="Aldolase_TIM"/>
</dbReference>
<organism evidence="11 12">
    <name type="scientific">Roseateles puraquae</name>
    <dbReference type="NCBI Taxonomy" id="431059"/>
    <lineage>
        <taxon>Bacteria</taxon>
        <taxon>Pseudomonadati</taxon>
        <taxon>Pseudomonadota</taxon>
        <taxon>Betaproteobacteria</taxon>
        <taxon>Burkholderiales</taxon>
        <taxon>Sphaerotilaceae</taxon>
        <taxon>Roseateles</taxon>
    </lineage>
</organism>
<evidence type="ECO:0000256" key="2">
    <source>
        <dbReference type="ARBA" id="ARBA00004664"/>
    </source>
</evidence>
<evidence type="ECO:0000256" key="4">
    <source>
        <dbReference type="ARBA" id="ARBA00022272"/>
    </source>
</evidence>
<dbReference type="AlphaFoldDB" id="A0A254NEE2"/>
<evidence type="ECO:0000256" key="9">
    <source>
        <dbReference type="HAMAP-Rule" id="MF_00135"/>
    </source>
</evidence>
<dbReference type="InterPro" id="IPR001240">
    <property type="entry name" value="PRAI_dom"/>
</dbReference>
<dbReference type="EMBL" id="NISI01000001">
    <property type="protein sequence ID" value="OWR05252.1"/>
    <property type="molecule type" value="Genomic_DNA"/>
</dbReference>
<keyword evidence="8 9" id="KW-0413">Isomerase</keyword>
<evidence type="ECO:0000256" key="6">
    <source>
        <dbReference type="ARBA" id="ARBA00022822"/>
    </source>
</evidence>
<keyword evidence="5 9" id="KW-0028">Amino-acid biosynthesis</keyword>
<evidence type="ECO:0000256" key="3">
    <source>
        <dbReference type="ARBA" id="ARBA00012572"/>
    </source>
</evidence>
<comment type="similarity">
    <text evidence="9">Belongs to the TrpF family.</text>
</comment>
<dbReference type="NCBIfam" id="NF002299">
    <property type="entry name" value="PRK01222.1-6"/>
    <property type="match status" value="1"/>
</dbReference>
<dbReference type="UniPathway" id="UPA00035">
    <property type="reaction ID" value="UER00042"/>
</dbReference>
<dbReference type="Gene3D" id="3.20.20.70">
    <property type="entry name" value="Aldolase class I"/>
    <property type="match status" value="1"/>
</dbReference>
<feature type="domain" description="N-(5'phosphoribosyl) anthranilate isomerase (PRAI)" evidence="10">
    <location>
        <begin position="5"/>
        <end position="198"/>
    </location>
</feature>
<protein>
    <recommendedName>
        <fullName evidence="4 9">N-(5'-phosphoribosyl)anthranilate isomerase</fullName>
        <shortName evidence="9">PRAI</shortName>
        <ecNumber evidence="3 9">5.3.1.24</ecNumber>
    </recommendedName>
</protein>
<dbReference type="InterPro" id="IPR011060">
    <property type="entry name" value="RibuloseP-bd_barrel"/>
</dbReference>
<dbReference type="HAMAP" id="MF_00135">
    <property type="entry name" value="PRAI"/>
    <property type="match status" value="1"/>
</dbReference>
<comment type="pathway">
    <text evidence="2 9">Amino-acid biosynthesis; L-tryptophan biosynthesis; L-tryptophan from chorismate: step 3/5.</text>
</comment>
<comment type="caution">
    <text evidence="11">The sequence shown here is derived from an EMBL/GenBank/DDBJ whole genome shotgun (WGS) entry which is preliminary data.</text>
</comment>
<dbReference type="SUPFAM" id="SSF51366">
    <property type="entry name" value="Ribulose-phoshate binding barrel"/>
    <property type="match status" value="1"/>
</dbReference>
<dbReference type="OrthoDB" id="9796196at2"/>
<evidence type="ECO:0000256" key="5">
    <source>
        <dbReference type="ARBA" id="ARBA00022605"/>
    </source>
</evidence>
<evidence type="ECO:0000313" key="11">
    <source>
        <dbReference type="EMBL" id="OWR05252.1"/>
    </source>
</evidence>
<evidence type="ECO:0000256" key="8">
    <source>
        <dbReference type="ARBA" id="ARBA00023235"/>
    </source>
</evidence>
<gene>
    <name evidence="9" type="primary">trpF</name>
    <name evidence="11" type="ORF">CDO81_01940</name>
</gene>
<dbReference type="Pfam" id="PF00697">
    <property type="entry name" value="PRAI"/>
    <property type="match status" value="1"/>
</dbReference>
<comment type="catalytic activity">
    <reaction evidence="1 9">
        <text>N-(5-phospho-beta-D-ribosyl)anthranilate = 1-(2-carboxyphenylamino)-1-deoxy-D-ribulose 5-phosphate</text>
        <dbReference type="Rhea" id="RHEA:21540"/>
        <dbReference type="ChEBI" id="CHEBI:18277"/>
        <dbReference type="ChEBI" id="CHEBI:58613"/>
        <dbReference type="EC" id="5.3.1.24"/>
    </reaction>
</comment>